<keyword evidence="2" id="KW-1185">Reference proteome</keyword>
<dbReference type="InterPro" id="IPR029063">
    <property type="entry name" value="SAM-dependent_MTases_sf"/>
</dbReference>
<organism evidence="1 2">
    <name type="scientific">Adhaeribacter terrigena</name>
    <dbReference type="NCBI Taxonomy" id="2793070"/>
    <lineage>
        <taxon>Bacteria</taxon>
        <taxon>Pseudomonadati</taxon>
        <taxon>Bacteroidota</taxon>
        <taxon>Cytophagia</taxon>
        <taxon>Cytophagales</taxon>
        <taxon>Hymenobacteraceae</taxon>
        <taxon>Adhaeribacter</taxon>
    </lineage>
</organism>
<dbReference type="RefSeq" id="WP_200505795.1">
    <property type="nucleotide sequence ID" value="NZ_JAEHFX010000003.1"/>
</dbReference>
<gene>
    <name evidence="1" type="ORF">I5M27_08650</name>
</gene>
<evidence type="ECO:0000313" key="2">
    <source>
        <dbReference type="Proteomes" id="UP000644147"/>
    </source>
</evidence>
<dbReference type="Proteomes" id="UP000644147">
    <property type="component" value="Unassembled WGS sequence"/>
</dbReference>
<sequence length="216" mass="24899">MIHKSDHREFFSNNLFEKNTTIIDVGCGPLTAGLAYADFINRESNNQTKVTYFGVDISSQILNKAKDFASSPVFTPGSKFSFHRNWNEVSLNLENDQPILFIFSYLFANLNEEQTDDLANFTQAIIDQYQASNPIFLLFQNPDDYEKNKMFYRFKKNVSISVIGEGNDHVLYRTKNYSNSFYDPSQEFVKYVVMASPSTNNRLILHSFLNGQFPNN</sequence>
<evidence type="ECO:0008006" key="3">
    <source>
        <dbReference type="Google" id="ProtNLM"/>
    </source>
</evidence>
<comment type="caution">
    <text evidence="1">The sequence shown here is derived from an EMBL/GenBank/DDBJ whole genome shotgun (WGS) entry which is preliminary data.</text>
</comment>
<dbReference type="SUPFAM" id="SSF53335">
    <property type="entry name" value="S-adenosyl-L-methionine-dependent methyltransferases"/>
    <property type="match status" value="1"/>
</dbReference>
<evidence type="ECO:0000313" key="1">
    <source>
        <dbReference type="EMBL" id="MBK0403054.1"/>
    </source>
</evidence>
<dbReference type="Gene3D" id="3.40.50.150">
    <property type="entry name" value="Vaccinia Virus protein VP39"/>
    <property type="match status" value="1"/>
</dbReference>
<name>A0ABS1C0X4_9BACT</name>
<proteinExistence type="predicted"/>
<dbReference type="EMBL" id="JAEHFX010000003">
    <property type="protein sequence ID" value="MBK0403054.1"/>
    <property type="molecule type" value="Genomic_DNA"/>
</dbReference>
<protein>
    <recommendedName>
        <fullName evidence="3">Methyltransferase domain-containing protein</fullName>
    </recommendedName>
</protein>
<reference evidence="1 2" key="1">
    <citation type="submission" date="2020-12" db="EMBL/GenBank/DDBJ databases">
        <title>Bacterial novel species Adhaeribacter sp. BT258 isolated from soil.</title>
        <authorList>
            <person name="Jung H.-Y."/>
        </authorList>
    </citation>
    <scope>NUCLEOTIDE SEQUENCE [LARGE SCALE GENOMIC DNA]</scope>
    <source>
        <strain evidence="1 2">BT258</strain>
    </source>
</reference>
<accession>A0ABS1C0X4</accession>